<dbReference type="PANTHER" id="PTHR43861">
    <property type="entry name" value="TRANS-ACONITATE 2-METHYLTRANSFERASE-RELATED"/>
    <property type="match status" value="1"/>
</dbReference>
<dbReference type="GO" id="GO:0008168">
    <property type="term" value="F:methyltransferase activity"/>
    <property type="evidence" value="ECO:0007669"/>
    <property type="project" value="UniProtKB-KW"/>
</dbReference>
<comment type="caution">
    <text evidence="3">The sequence shown here is derived from an EMBL/GenBank/DDBJ whole genome shotgun (WGS) entry which is preliminary data.</text>
</comment>
<feature type="domain" description="Methyltransferase" evidence="2">
    <location>
        <begin position="43"/>
        <end position="137"/>
    </location>
</feature>
<sequence>MQCYKEFAYIYDKLIKEDIDYKKWANVIIDICEKFNIEKRNYLDLACGTGNITIEIGKKFFNTWGIDLSADMLTEADSKLRKQGLKAKFVCSDICDFKLNRQFNLITCCLDSINYILEEDSISKLFCNVYNHLKDDGIFIFDINSYYKLTEILGNNTFNYEDDSIVYIWDNYKEEDTIYMYLTFFIKEGELYRRFDEEHVERAYKEYTIDYLLKKNNLNILYKLENYQCKKIKENTERVVYVVKKG</sequence>
<accession>A0A1E8EYS5</accession>
<evidence type="ECO:0000256" key="1">
    <source>
        <dbReference type="ARBA" id="ARBA00022679"/>
    </source>
</evidence>
<dbReference type="PANTHER" id="PTHR43861:SF6">
    <property type="entry name" value="METHYLTRANSFERASE TYPE 11"/>
    <property type="match status" value="1"/>
</dbReference>
<keyword evidence="3" id="KW-0489">Methyltransferase</keyword>
<dbReference type="OrthoDB" id="9811589at2"/>
<dbReference type="CDD" id="cd02440">
    <property type="entry name" value="AdoMet_MTases"/>
    <property type="match status" value="1"/>
</dbReference>
<dbReference type="Proteomes" id="UP000175744">
    <property type="component" value="Unassembled WGS sequence"/>
</dbReference>
<keyword evidence="4" id="KW-1185">Reference proteome</keyword>
<dbReference type="InterPro" id="IPR041698">
    <property type="entry name" value="Methyltransf_25"/>
</dbReference>
<dbReference type="Pfam" id="PF13649">
    <property type="entry name" value="Methyltransf_25"/>
    <property type="match status" value="1"/>
</dbReference>
<gene>
    <name evidence="3" type="primary">desVI</name>
    <name evidence="3" type="ORF">CLOACE_12760</name>
</gene>
<dbReference type="EMBL" id="LZFO01000015">
    <property type="protein sequence ID" value="OFI06133.1"/>
    <property type="molecule type" value="Genomic_DNA"/>
</dbReference>
<dbReference type="SUPFAM" id="SSF53335">
    <property type="entry name" value="S-adenosyl-L-methionine-dependent methyltransferases"/>
    <property type="match status" value="1"/>
</dbReference>
<dbReference type="STRING" id="1121290.CLAOCE_12760"/>
<dbReference type="InterPro" id="IPR029063">
    <property type="entry name" value="SAM-dependent_MTases_sf"/>
</dbReference>
<evidence type="ECO:0000259" key="2">
    <source>
        <dbReference type="Pfam" id="PF13649"/>
    </source>
</evidence>
<name>A0A1E8EYS5_9CLOT</name>
<dbReference type="EC" id="2.1.1.234" evidence="3"/>
<reference evidence="3 4" key="1">
    <citation type="submission" date="2016-06" db="EMBL/GenBank/DDBJ databases">
        <title>Genome sequence of Clostridium acetireducens DSM 10703.</title>
        <authorList>
            <person name="Poehlein A."/>
            <person name="Fluechter S."/>
            <person name="Duerre P."/>
            <person name="Daniel R."/>
        </authorList>
    </citation>
    <scope>NUCLEOTIDE SEQUENCE [LARGE SCALE GENOMIC DNA]</scope>
    <source>
        <strain evidence="3 4">DSM 10703</strain>
    </source>
</reference>
<keyword evidence="1 3" id="KW-0808">Transferase</keyword>
<proteinExistence type="predicted"/>
<organism evidence="3 4">
    <name type="scientific">Clostridium acetireducens DSM 10703</name>
    <dbReference type="NCBI Taxonomy" id="1121290"/>
    <lineage>
        <taxon>Bacteria</taxon>
        <taxon>Bacillati</taxon>
        <taxon>Bacillota</taxon>
        <taxon>Clostridia</taxon>
        <taxon>Eubacteriales</taxon>
        <taxon>Clostridiaceae</taxon>
        <taxon>Clostridium</taxon>
    </lineage>
</organism>
<evidence type="ECO:0000313" key="4">
    <source>
        <dbReference type="Proteomes" id="UP000175744"/>
    </source>
</evidence>
<dbReference type="PATRIC" id="fig|1121290.3.peg.1260"/>
<dbReference type="Gene3D" id="3.40.50.150">
    <property type="entry name" value="Vaccinia Virus protein VP39"/>
    <property type="match status" value="1"/>
</dbReference>
<dbReference type="GO" id="GO:0032259">
    <property type="term" value="P:methylation"/>
    <property type="evidence" value="ECO:0007669"/>
    <property type="project" value="UniProtKB-KW"/>
</dbReference>
<protein>
    <submittedName>
        <fullName evidence="3">dTDP-3-amino-3,4, 6-trideoxy-alpha-D-glucopyranose</fullName>
        <ecNumber evidence="3">2.1.1.234</ecNumber>
    </submittedName>
</protein>
<dbReference type="Gene3D" id="2.20.25.110">
    <property type="entry name" value="S-adenosyl-L-methionine-dependent methyltransferases"/>
    <property type="match status" value="1"/>
</dbReference>
<dbReference type="AlphaFoldDB" id="A0A1E8EYS5"/>
<evidence type="ECO:0000313" key="3">
    <source>
        <dbReference type="EMBL" id="OFI06133.1"/>
    </source>
</evidence>
<dbReference type="RefSeq" id="WP_070110273.1">
    <property type="nucleotide sequence ID" value="NZ_LZFO01000015.1"/>
</dbReference>